<dbReference type="Pfam" id="PF08310">
    <property type="entry name" value="LGFP"/>
    <property type="match status" value="3"/>
</dbReference>
<keyword evidence="1" id="KW-0732">Signal</keyword>
<name>A0AAU2JUY6_9ACTN</name>
<organism evidence="3">
    <name type="scientific">Streptomyces sp. NBC_00049</name>
    <dbReference type="NCBI Taxonomy" id="2903617"/>
    <lineage>
        <taxon>Bacteria</taxon>
        <taxon>Bacillati</taxon>
        <taxon>Actinomycetota</taxon>
        <taxon>Actinomycetes</taxon>
        <taxon>Kitasatosporales</taxon>
        <taxon>Streptomycetaceae</taxon>
        <taxon>Streptomyces</taxon>
    </lineage>
</organism>
<dbReference type="InterPro" id="IPR006311">
    <property type="entry name" value="TAT_signal"/>
</dbReference>
<dbReference type="PROSITE" id="PS51318">
    <property type="entry name" value="TAT"/>
    <property type="match status" value="1"/>
</dbReference>
<reference evidence="3" key="1">
    <citation type="submission" date="2022-10" db="EMBL/GenBank/DDBJ databases">
        <title>The complete genomes of actinobacterial strains from the NBC collection.</title>
        <authorList>
            <person name="Joergensen T.S."/>
            <person name="Alvarez Arevalo M."/>
            <person name="Sterndorff E.B."/>
            <person name="Faurdal D."/>
            <person name="Vuksanovic O."/>
            <person name="Mourched A.-S."/>
            <person name="Charusanti P."/>
            <person name="Shaw S."/>
            <person name="Blin K."/>
            <person name="Weber T."/>
        </authorList>
    </citation>
    <scope>NUCLEOTIDE SEQUENCE</scope>
    <source>
        <strain evidence="3">NBC_00049</strain>
    </source>
</reference>
<dbReference type="PANTHER" id="PTHR46580">
    <property type="entry name" value="SENSOR KINASE-RELATED"/>
    <property type="match status" value="1"/>
</dbReference>
<accession>A0AAU2JUY6</accession>
<dbReference type="InterPro" id="IPR013517">
    <property type="entry name" value="FG-GAP"/>
</dbReference>
<proteinExistence type="predicted"/>
<sequence length="1672" mass="177987">MRPLPTRARVDDPPSRRTPVLATATVLTAALTATLLGGLPAAAAGTPGAAAADKAKERLTDAAAETKAKGEAKKSGKSVEIRSKRTETDDIWANPDGTLTANHALVPVRVYRGGKLVDADTTLAKAADGRIAPAATAVGLSFSGGGTGALVTMRKDGRDVSLTWPKALPAPKLEGNSATYANILDDVDLRVTADVNGFSHQIVVKTRKAAENPALATLDFGLEGNGVTISKEANGELRAVDPAGKTLFSAAKPQMWDSGAEKVLPESTGGTKGPKAAAPKAVAPKTSGLQAAPAAEAAAAEAAAQSTATPAPVPPVPAVDGISNGTKEADLGVDLKGSKLTLTPDRKLLTAAETQYPVVIDPQWRDDWKSAWALAYKHTAFANSANTNYWNGGTLSKEGRVGCAKDAQNGGTVCAKTFFQVGMGSLWDKQIVSSTFRIQQKYAGSWSCSSGELEIWDTDAIGGGTTWNSQPAWKRKVSSIGESYGGRNCPGNGDTVEMNVTSAVADAARWHWPAWTMGLKAAVDTVDVSWRKFNPDSARISTQYNTLPVTPYDRSMDPSVPCTGGAPIGTTDEVVLRARIADNEDNSLNAEFHYWNVNDYGGTLKSVKVPVTSGNTAQLRIPAAPLGSATYRWDVRGDDGTGAGPWAGQCEFKIDATRPASLPGVSSVQFPENQPDNTGYARTEGTFKLTSGGEQDIIKYQWWTESDPTVREVSTATPGGSVDVKFTPTTVGPQVMYVRSLDASSNRSDLKSYFFYAKRQPGHDKFGDVNGDGTVDIWSVDPGSGQLWMHSGKGDGSFDLSKKLNKGSFADVKSMSHRSSWTEDGYEDLLALRPDKVDASKNVLWVYPGQGDGDLRPVDANAFQVTVFGDEDNETWRGAEQVVSIGSVNDDPLADQVVGDGKIDDNDLPDMLVKKGGQLWLYMGTSTGLLGLPGGLEPILLGNADWQNMTIMAPGDLNGDSLPEIWARDTVSGKIHQYTSKKTTGNTSAAMIDLTVYSDPAARTSSIATGFTGAAYPHLTTDGDFEKDGYADLWSRDGNGQITAFKGRALTAGSAFGSGTTLALGGTPWSECQSFTKPGTTTPHSLCGPILAKYLAKGGPAGLGYPVTDVTQSTDGVGRFAHFLKDAESGDNGSIYWHPSSGAWSIINGIRQKWLSLGAEKGVMGYPTSDEALTFDNAGWFNTFSGGGGGAIYWTWEFGGQSVRGGIYKKYIELGGPSGALGYPTTDETNHPDGIGRFNHFRHKGQTADTASIYYTTTTGKSWSVRGTIREKWVSLGAEKSWLGYPQSDEYDVYGGPREDFSGGYIRHNHTNGVSVEHKATDRTADKRTDLGGDFNGDGRADIATVYDFGSDTTSLYVAPGNATGGFNAPVLAHNSGVWNWRYSQSQWVVGDFNNDGRDDLASLYDYGNSSNGLFTFLGQADGTFKPTDRSAYVGPGNWSAAAAKIFAGDFNGDGRDDVAMTFDQGGCRTSTHTFLSKADGTFNQQFGSWDSGAGNWCWNESKHVTGDFNKDGRDDMLAMYGHSNGAVEMYTLLGKADGGFAAPFRSWNRSPGNWDYNRSKLTSGDYNGDGRADAAILFRYDNGRSAIFTLTGKTDGGVNEDFQSWSSPENSWYLENTGNPVSGDVNKDGRDDVAIMYNYASGATAVFGFKAKTDGGFEAPVKSWQATPGTW</sequence>
<feature type="compositionally biased region" description="Low complexity" evidence="2">
    <location>
        <begin position="273"/>
        <end position="289"/>
    </location>
</feature>
<evidence type="ECO:0000313" key="3">
    <source>
        <dbReference type="EMBL" id="WTU75696.1"/>
    </source>
</evidence>
<dbReference type="EMBL" id="CP108264">
    <property type="protein sequence ID" value="WTU75696.1"/>
    <property type="molecule type" value="Genomic_DNA"/>
</dbReference>
<dbReference type="Gene3D" id="2.40.128.340">
    <property type="match status" value="4"/>
</dbReference>
<dbReference type="InterPro" id="IPR013207">
    <property type="entry name" value="LGFP"/>
</dbReference>
<evidence type="ECO:0000256" key="2">
    <source>
        <dbReference type="SAM" id="MobiDB-lite"/>
    </source>
</evidence>
<dbReference type="Gene3D" id="2.130.10.130">
    <property type="entry name" value="Integrin alpha, N-terminal"/>
    <property type="match status" value="1"/>
</dbReference>
<dbReference type="InterPro" id="IPR028994">
    <property type="entry name" value="Integrin_alpha_N"/>
</dbReference>
<gene>
    <name evidence="3" type="ORF">OG327_21535</name>
</gene>
<feature type="region of interest" description="Disordered" evidence="2">
    <location>
        <begin position="261"/>
        <end position="289"/>
    </location>
</feature>
<dbReference type="SUPFAM" id="SSF69318">
    <property type="entry name" value="Integrin alpha N-terminal domain"/>
    <property type="match status" value="2"/>
</dbReference>
<evidence type="ECO:0000256" key="1">
    <source>
        <dbReference type="ARBA" id="ARBA00022729"/>
    </source>
</evidence>
<protein>
    <submittedName>
        <fullName evidence="3">FG-GAP-like repeat-containing protein</fullName>
    </submittedName>
</protein>
<dbReference type="PANTHER" id="PTHR46580:SF4">
    <property type="entry name" value="ATP_GTP-BINDING PROTEIN"/>
    <property type="match status" value="1"/>
</dbReference>
<dbReference type="Pfam" id="PF13517">
    <property type="entry name" value="FG-GAP_3"/>
    <property type="match status" value="2"/>
</dbReference>